<keyword evidence="2" id="KW-1185">Reference proteome</keyword>
<dbReference type="InterPro" id="IPR052945">
    <property type="entry name" value="Mitotic_Regulator"/>
</dbReference>
<dbReference type="InterPro" id="IPR006597">
    <property type="entry name" value="Sel1-like"/>
</dbReference>
<dbReference type="Pfam" id="PF08238">
    <property type="entry name" value="Sel1"/>
    <property type="match status" value="4"/>
</dbReference>
<accession>A0ABW3Z5D0</accession>
<dbReference type="InterPro" id="IPR011990">
    <property type="entry name" value="TPR-like_helical_dom_sf"/>
</dbReference>
<gene>
    <name evidence="1" type="ORF">ACFQ4O_05490</name>
</gene>
<dbReference type="SMART" id="SM00671">
    <property type="entry name" value="SEL1"/>
    <property type="match status" value="4"/>
</dbReference>
<dbReference type="SUPFAM" id="SSF81901">
    <property type="entry name" value="HCP-like"/>
    <property type="match status" value="1"/>
</dbReference>
<dbReference type="RefSeq" id="WP_378774657.1">
    <property type="nucleotide sequence ID" value="NZ_JBHTMX010000026.1"/>
</dbReference>
<dbReference type="PANTHER" id="PTHR43628:SF1">
    <property type="entry name" value="CHITIN SYNTHASE REGULATORY FACTOR 2-RELATED"/>
    <property type="match status" value="1"/>
</dbReference>
<evidence type="ECO:0000313" key="2">
    <source>
        <dbReference type="Proteomes" id="UP001597171"/>
    </source>
</evidence>
<name>A0ABW3Z5D0_9HYPH</name>
<protein>
    <submittedName>
        <fullName evidence="1">Tetratricopeptide repeat protein</fullName>
    </submittedName>
</protein>
<dbReference type="EMBL" id="JBHTMX010000026">
    <property type="protein sequence ID" value="MFD1331449.1"/>
    <property type="molecule type" value="Genomic_DNA"/>
</dbReference>
<sequence>MLSAKIPAERGSPLEDAIAAYNREDFDAAFQLFQGLANAGDAEAKTWLGVMYAHGEGCAASPQMAFALYLAAAEAGNALAQTNVGAMLAMGQGVERDERAAVAWLTRAAEQGDLYAQYNLATLLSKPNAQTPSAEAAAGWYRKAAEGGHYPSQARLGFLYANGVGVQKDRVEAYVWLSLAAQHGVGSALNALEGVVGQMSADEKRAGAAGVARWRAATPDVSMHARLSPVPG</sequence>
<comment type="caution">
    <text evidence="1">The sequence shown here is derived from an EMBL/GenBank/DDBJ whole genome shotgun (WGS) entry which is preliminary data.</text>
</comment>
<reference evidence="2" key="1">
    <citation type="journal article" date="2019" name="Int. J. Syst. Evol. Microbiol.">
        <title>The Global Catalogue of Microorganisms (GCM) 10K type strain sequencing project: providing services to taxonomists for standard genome sequencing and annotation.</title>
        <authorList>
            <consortium name="The Broad Institute Genomics Platform"/>
            <consortium name="The Broad Institute Genome Sequencing Center for Infectious Disease"/>
            <person name="Wu L."/>
            <person name="Ma J."/>
        </authorList>
    </citation>
    <scope>NUCLEOTIDE SEQUENCE [LARGE SCALE GENOMIC DNA]</scope>
    <source>
        <strain evidence="2">CCUG 61696</strain>
    </source>
</reference>
<organism evidence="1 2">
    <name type="scientific">Methylopila musalis</name>
    <dbReference type="NCBI Taxonomy" id="1134781"/>
    <lineage>
        <taxon>Bacteria</taxon>
        <taxon>Pseudomonadati</taxon>
        <taxon>Pseudomonadota</taxon>
        <taxon>Alphaproteobacteria</taxon>
        <taxon>Hyphomicrobiales</taxon>
        <taxon>Methylopilaceae</taxon>
        <taxon>Methylopila</taxon>
    </lineage>
</organism>
<dbReference type="PANTHER" id="PTHR43628">
    <property type="entry name" value="ACTIVATOR OF C KINASE PROTEIN 1-RELATED"/>
    <property type="match status" value="1"/>
</dbReference>
<evidence type="ECO:0000313" key="1">
    <source>
        <dbReference type="EMBL" id="MFD1331449.1"/>
    </source>
</evidence>
<dbReference type="Proteomes" id="UP001597171">
    <property type="component" value="Unassembled WGS sequence"/>
</dbReference>
<dbReference type="Gene3D" id="1.25.40.10">
    <property type="entry name" value="Tetratricopeptide repeat domain"/>
    <property type="match status" value="2"/>
</dbReference>
<proteinExistence type="predicted"/>